<dbReference type="PANTHER" id="PTHR43460">
    <property type="entry name" value="METHYLTRANSFERASE"/>
    <property type="match status" value="1"/>
</dbReference>
<evidence type="ECO:0000256" key="2">
    <source>
        <dbReference type="PIRSR" id="PIRSR018249-2"/>
    </source>
</evidence>
<feature type="domain" description="23S rRNA (guanine(745)-N(1))-methyltransferase N-terminal" evidence="4">
    <location>
        <begin position="18"/>
        <end position="51"/>
    </location>
</feature>
<sequence length="275" mass="31935">MKKMEQAAQLIAQNNSLFCCPICHGEVRVEKTSVICTSQHQFDLAKKGYINFYTKSSPKDYDKQLFEARYQVIQSGMYDDVHQKIAEIIDKLDYPVANILDLGCGEGSHLQKITQQLNRSSTGIGMDIAKDGILTAAKYHQGLIWTVADLAQSPFQSEKFDILLNILSPANYQEFKRLLHTDGHLIKVVPRSNYLQEIREQVMEEKQQSYTNAEVLEHFKQHFDNLEIHTIQYQWKVPEDVLKDLWFMTPLTWRKEMEQPIERITIDLDIIIAQK</sequence>
<feature type="binding site" evidence="2">
    <location>
        <position position="194"/>
    </location>
    <ligand>
        <name>S-adenosyl-L-methionine</name>
        <dbReference type="ChEBI" id="CHEBI:59789"/>
    </ligand>
</feature>
<feature type="domain" description="Methyltransferase" evidence="3">
    <location>
        <begin position="98"/>
        <end position="220"/>
    </location>
</feature>
<keyword evidence="5" id="KW-0808">Transferase</keyword>
<protein>
    <submittedName>
        <fullName evidence="5">23S rRNA (Guanine745-N1)-methyltransferase</fullName>
    </submittedName>
</protein>
<keyword evidence="1" id="KW-0479">Metal-binding</keyword>
<evidence type="ECO:0000256" key="1">
    <source>
        <dbReference type="PIRSR" id="PIRSR018249-1"/>
    </source>
</evidence>
<dbReference type="GO" id="GO:0046872">
    <property type="term" value="F:metal ion binding"/>
    <property type="evidence" value="ECO:0007669"/>
    <property type="project" value="UniProtKB-KW"/>
</dbReference>
<feature type="binding site" evidence="1">
    <location>
        <position position="20"/>
    </location>
    <ligand>
        <name>Zn(2+)</name>
        <dbReference type="ChEBI" id="CHEBI:29105"/>
    </ligand>
</feature>
<keyword evidence="6" id="KW-1185">Reference proteome</keyword>
<evidence type="ECO:0000259" key="4">
    <source>
        <dbReference type="Pfam" id="PF21302"/>
    </source>
</evidence>
<dbReference type="RefSeq" id="WP_175495407.1">
    <property type="nucleotide sequence ID" value="NZ_FOTR01000005.1"/>
</dbReference>
<gene>
    <name evidence="5" type="ORF">SAMN04487943_105171</name>
</gene>
<dbReference type="GO" id="GO:0032259">
    <property type="term" value="P:methylation"/>
    <property type="evidence" value="ECO:0007669"/>
    <property type="project" value="UniProtKB-KW"/>
</dbReference>
<dbReference type="InterPro" id="IPR052939">
    <property type="entry name" value="23S_rRNA_MeTrnsfrase_RlmA"/>
</dbReference>
<dbReference type="AlphaFoldDB" id="A0A1I4LRX2"/>
<evidence type="ECO:0000313" key="5">
    <source>
        <dbReference type="EMBL" id="SFL93754.1"/>
    </source>
</evidence>
<feature type="binding site" evidence="1">
    <location>
        <position position="23"/>
    </location>
    <ligand>
        <name>Zn(2+)</name>
        <dbReference type="ChEBI" id="CHEBI:29105"/>
    </ligand>
</feature>
<feature type="binding site" evidence="2">
    <location>
        <position position="78"/>
    </location>
    <ligand>
        <name>S-adenosyl-L-methionine</name>
        <dbReference type="ChEBI" id="CHEBI:59789"/>
    </ligand>
</feature>
<proteinExistence type="predicted"/>
<keyword evidence="1" id="KW-0862">Zinc</keyword>
<feature type="binding site" evidence="1">
    <location>
        <position position="36"/>
    </location>
    <ligand>
        <name>Zn(2+)</name>
        <dbReference type="ChEBI" id="CHEBI:29105"/>
    </ligand>
</feature>
<dbReference type="PIRSF" id="PIRSF018249">
    <property type="entry name" value="MyrA_prd"/>
    <property type="match status" value="1"/>
</dbReference>
<feature type="binding site" evidence="1">
    <location>
        <position position="40"/>
    </location>
    <ligand>
        <name>Zn(2+)</name>
        <dbReference type="ChEBI" id="CHEBI:29105"/>
    </ligand>
</feature>
<dbReference type="STRING" id="334253.SAMN04487943_105171"/>
<dbReference type="PANTHER" id="PTHR43460:SF1">
    <property type="entry name" value="METHYLTRANSFERASE TYPE 11 DOMAIN-CONTAINING PROTEIN"/>
    <property type="match status" value="1"/>
</dbReference>
<dbReference type="EMBL" id="FOTR01000005">
    <property type="protein sequence ID" value="SFL93754.1"/>
    <property type="molecule type" value="Genomic_DNA"/>
</dbReference>
<keyword evidence="2" id="KW-0949">S-adenosyl-L-methionine</keyword>
<reference evidence="6" key="1">
    <citation type="submission" date="2016-10" db="EMBL/GenBank/DDBJ databases">
        <authorList>
            <person name="Varghese N."/>
            <person name="Submissions S."/>
        </authorList>
    </citation>
    <scope>NUCLEOTIDE SEQUENCE [LARGE SCALE GENOMIC DNA]</scope>
    <source>
        <strain evidence="6">CGMCC 1.4250</strain>
    </source>
</reference>
<dbReference type="InterPro" id="IPR016718">
    <property type="entry name" value="rRNA_m1G-MeTrfase_A_prd"/>
</dbReference>
<evidence type="ECO:0000313" key="6">
    <source>
        <dbReference type="Proteomes" id="UP000198565"/>
    </source>
</evidence>
<keyword evidence="5" id="KW-0489">Methyltransferase</keyword>
<dbReference type="InterPro" id="IPR025714">
    <property type="entry name" value="Methyltranfer_dom"/>
</dbReference>
<evidence type="ECO:0000259" key="3">
    <source>
        <dbReference type="Pfam" id="PF13847"/>
    </source>
</evidence>
<name>A0A1I4LRX2_9BACI</name>
<dbReference type="Gene3D" id="3.40.50.150">
    <property type="entry name" value="Vaccinia Virus protein VP39"/>
    <property type="match status" value="1"/>
</dbReference>
<dbReference type="Proteomes" id="UP000198565">
    <property type="component" value="Unassembled WGS sequence"/>
</dbReference>
<feature type="binding site" evidence="2">
    <location>
        <begin position="106"/>
        <end position="107"/>
    </location>
    <ligand>
        <name>S-adenosyl-L-methionine</name>
        <dbReference type="ChEBI" id="CHEBI:59789"/>
    </ligand>
</feature>
<organism evidence="5 6">
    <name type="scientific">Gracilibacillus orientalis</name>
    <dbReference type="NCBI Taxonomy" id="334253"/>
    <lineage>
        <taxon>Bacteria</taxon>
        <taxon>Bacillati</taxon>
        <taxon>Bacillota</taxon>
        <taxon>Bacilli</taxon>
        <taxon>Bacillales</taxon>
        <taxon>Bacillaceae</taxon>
        <taxon>Gracilibacillus</taxon>
    </lineage>
</organism>
<dbReference type="Pfam" id="PF21302">
    <property type="entry name" value="Zn_ribbon_RlmA"/>
    <property type="match status" value="1"/>
</dbReference>
<dbReference type="Pfam" id="PF13847">
    <property type="entry name" value="Methyltransf_31"/>
    <property type="match status" value="1"/>
</dbReference>
<accession>A0A1I4LRX2</accession>
<dbReference type="InterPro" id="IPR048647">
    <property type="entry name" value="RlmA_N"/>
</dbReference>
<dbReference type="InterPro" id="IPR029063">
    <property type="entry name" value="SAM-dependent_MTases_sf"/>
</dbReference>
<dbReference type="SUPFAM" id="SSF53335">
    <property type="entry name" value="S-adenosyl-L-methionine-dependent methyltransferases"/>
    <property type="match status" value="1"/>
</dbReference>
<dbReference type="GO" id="GO:0008168">
    <property type="term" value="F:methyltransferase activity"/>
    <property type="evidence" value="ECO:0007669"/>
    <property type="project" value="UniProtKB-KW"/>
</dbReference>